<feature type="region of interest" description="Disordered" evidence="1">
    <location>
        <begin position="90"/>
        <end position="111"/>
    </location>
</feature>
<feature type="chain" id="PRO_5046302222" evidence="2">
    <location>
        <begin position="24"/>
        <end position="263"/>
    </location>
</feature>
<name>A0ABR2HYW7_9PEZI</name>
<dbReference type="EMBL" id="JAPCWZ010000007">
    <property type="protein sequence ID" value="KAK8855076.1"/>
    <property type="molecule type" value="Genomic_DNA"/>
</dbReference>
<feature type="compositionally biased region" description="Low complexity" evidence="1">
    <location>
        <begin position="100"/>
        <end position="111"/>
    </location>
</feature>
<accession>A0ABR2HYW7</accession>
<keyword evidence="4" id="KW-1185">Reference proteome</keyword>
<evidence type="ECO:0000256" key="1">
    <source>
        <dbReference type="SAM" id="MobiDB-lite"/>
    </source>
</evidence>
<dbReference type="Proteomes" id="UP001390339">
    <property type="component" value="Unassembled WGS sequence"/>
</dbReference>
<sequence>MRLFRYLVWSFDISSLLIPLVLTMPVANQSNDDVWWQSRVPSNFNINIEDLNIGHVDLDDGSEFSLVLEDPALTRSNDLSYHHVQTEAFKGETQYDNAPSDSQDGYGSYSGAFNRGHRNDSSFSSYKSDTTLVNGTVLGLSNFKRDALESYNVTQAPGDEPYEAEEDVDTLYETDSDTGGGFVHGETAGAVASGPTSGGAVSGSVVNDAQGSTSSFCGLTGCTSAAQSSNKNGTSAFAVSSSTTFADGSTLSITSRLKKWFYV</sequence>
<proteinExistence type="predicted"/>
<evidence type="ECO:0000313" key="4">
    <source>
        <dbReference type="Proteomes" id="UP001390339"/>
    </source>
</evidence>
<protein>
    <submittedName>
        <fullName evidence="3">Uncharacterized protein</fullName>
    </submittedName>
</protein>
<evidence type="ECO:0000256" key="2">
    <source>
        <dbReference type="SAM" id="SignalP"/>
    </source>
</evidence>
<comment type="caution">
    <text evidence="3">The sequence shown here is derived from an EMBL/GenBank/DDBJ whole genome shotgun (WGS) entry which is preliminary data.</text>
</comment>
<keyword evidence="2" id="KW-0732">Signal</keyword>
<feature type="signal peptide" evidence="2">
    <location>
        <begin position="1"/>
        <end position="23"/>
    </location>
</feature>
<organism evidence="3 4">
    <name type="scientific">Apiospora arundinis</name>
    <dbReference type="NCBI Taxonomy" id="335852"/>
    <lineage>
        <taxon>Eukaryota</taxon>
        <taxon>Fungi</taxon>
        <taxon>Dikarya</taxon>
        <taxon>Ascomycota</taxon>
        <taxon>Pezizomycotina</taxon>
        <taxon>Sordariomycetes</taxon>
        <taxon>Xylariomycetidae</taxon>
        <taxon>Amphisphaeriales</taxon>
        <taxon>Apiosporaceae</taxon>
        <taxon>Apiospora</taxon>
    </lineage>
</organism>
<evidence type="ECO:0000313" key="3">
    <source>
        <dbReference type="EMBL" id="KAK8855076.1"/>
    </source>
</evidence>
<gene>
    <name evidence="3" type="ORF">PGQ11_010988</name>
</gene>
<reference evidence="3 4" key="1">
    <citation type="journal article" date="2024" name="IMA Fungus">
        <title>Apiospora arundinis, a panoply of carbohydrate-active enzymes and secondary metabolites.</title>
        <authorList>
            <person name="Sorensen T."/>
            <person name="Petersen C."/>
            <person name="Muurmann A.T."/>
            <person name="Christiansen J.V."/>
            <person name="Brundto M.L."/>
            <person name="Overgaard C.K."/>
            <person name="Boysen A.T."/>
            <person name="Wollenberg R.D."/>
            <person name="Larsen T.O."/>
            <person name="Sorensen J.L."/>
            <person name="Nielsen K.L."/>
            <person name="Sondergaard T.E."/>
        </authorList>
    </citation>
    <scope>NUCLEOTIDE SEQUENCE [LARGE SCALE GENOMIC DNA]</scope>
    <source>
        <strain evidence="3 4">AAU 773</strain>
    </source>
</reference>